<dbReference type="Pfam" id="PF13894">
    <property type="entry name" value="zf-C2H2_4"/>
    <property type="match status" value="1"/>
</dbReference>
<dbReference type="FunFam" id="3.30.160.60:FF:000100">
    <property type="entry name" value="Zinc finger 45-like"/>
    <property type="match status" value="1"/>
</dbReference>
<keyword evidence="3" id="KW-0479">Metal-binding</keyword>
<evidence type="ECO:0000313" key="15">
    <source>
        <dbReference type="Proteomes" id="UP001311232"/>
    </source>
</evidence>
<evidence type="ECO:0000256" key="7">
    <source>
        <dbReference type="ARBA" id="ARBA00023015"/>
    </source>
</evidence>
<evidence type="ECO:0000313" key="14">
    <source>
        <dbReference type="EMBL" id="KAK5615303.1"/>
    </source>
</evidence>
<evidence type="ECO:0000256" key="1">
    <source>
        <dbReference type="ARBA" id="ARBA00004123"/>
    </source>
</evidence>
<name>A0AAV9S2J8_9TELE</name>
<evidence type="ECO:0000256" key="4">
    <source>
        <dbReference type="ARBA" id="ARBA00022737"/>
    </source>
</evidence>
<dbReference type="PANTHER" id="PTHR23235">
    <property type="entry name" value="KRUEPPEL-LIKE TRANSCRIPTION FACTOR"/>
    <property type="match status" value="1"/>
</dbReference>
<dbReference type="FunFam" id="3.30.160.60:FF:000624">
    <property type="entry name" value="zinc finger protein 697"/>
    <property type="match status" value="1"/>
</dbReference>
<dbReference type="Proteomes" id="UP001311232">
    <property type="component" value="Unassembled WGS sequence"/>
</dbReference>
<evidence type="ECO:0000256" key="3">
    <source>
        <dbReference type="ARBA" id="ARBA00022723"/>
    </source>
</evidence>
<dbReference type="EMBL" id="JAHHUM010000981">
    <property type="protein sequence ID" value="KAK5615303.1"/>
    <property type="molecule type" value="Genomic_DNA"/>
</dbReference>
<reference evidence="14 15" key="1">
    <citation type="submission" date="2021-06" db="EMBL/GenBank/DDBJ databases">
        <authorList>
            <person name="Palmer J.M."/>
        </authorList>
    </citation>
    <scope>NUCLEOTIDE SEQUENCE [LARGE SCALE GENOMIC DNA]</scope>
    <source>
        <strain evidence="14 15">MEX-2019</strain>
        <tissue evidence="14">Muscle</tissue>
    </source>
</reference>
<dbReference type="Gene3D" id="3.30.160.60">
    <property type="entry name" value="Classic Zinc Finger"/>
    <property type="match status" value="10"/>
</dbReference>
<dbReference type="GO" id="GO:0005634">
    <property type="term" value="C:nucleus"/>
    <property type="evidence" value="ECO:0007669"/>
    <property type="project" value="UniProtKB-SubCell"/>
</dbReference>
<feature type="domain" description="C2H2-type" evidence="13">
    <location>
        <begin position="266"/>
        <end position="293"/>
    </location>
</feature>
<keyword evidence="7" id="KW-0805">Transcription regulation</keyword>
<keyword evidence="15" id="KW-1185">Reference proteome</keyword>
<dbReference type="PANTHER" id="PTHR23235:SF178">
    <property type="entry name" value="C2H2-TYPE DOMAIN-CONTAINING PROTEIN-RELATED"/>
    <property type="match status" value="1"/>
</dbReference>
<evidence type="ECO:0000256" key="9">
    <source>
        <dbReference type="ARBA" id="ARBA00023163"/>
    </source>
</evidence>
<dbReference type="FunFam" id="3.30.160.60:FF:000478">
    <property type="entry name" value="Zinc finger protein 133"/>
    <property type="match status" value="1"/>
</dbReference>
<keyword evidence="8" id="KW-0238">DNA-binding</keyword>
<keyword evidence="6" id="KW-0862">Zinc</keyword>
<feature type="domain" description="C2H2-type" evidence="13">
    <location>
        <begin position="215"/>
        <end position="242"/>
    </location>
</feature>
<dbReference type="FunFam" id="3.30.160.60:FF:001174">
    <property type="entry name" value="zinc finger protein 527 isoform X1"/>
    <property type="match status" value="1"/>
</dbReference>
<dbReference type="InterPro" id="IPR036236">
    <property type="entry name" value="Znf_C2H2_sf"/>
</dbReference>
<feature type="domain" description="C2H2-type" evidence="13">
    <location>
        <begin position="434"/>
        <end position="461"/>
    </location>
</feature>
<keyword evidence="9" id="KW-0804">Transcription</keyword>
<evidence type="ECO:0000256" key="10">
    <source>
        <dbReference type="ARBA" id="ARBA00023242"/>
    </source>
</evidence>
<feature type="domain" description="C2H2-type" evidence="13">
    <location>
        <begin position="378"/>
        <end position="405"/>
    </location>
</feature>
<dbReference type="SMART" id="SM00355">
    <property type="entry name" value="ZnF_C2H2"/>
    <property type="match status" value="11"/>
</dbReference>
<evidence type="ECO:0000259" key="13">
    <source>
        <dbReference type="PROSITE" id="PS50157"/>
    </source>
</evidence>
<dbReference type="FunFam" id="3.30.160.60:FF:000145">
    <property type="entry name" value="Zinc finger protein 574"/>
    <property type="match status" value="1"/>
</dbReference>
<feature type="domain" description="C2H2-type" evidence="13">
    <location>
        <begin position="322"/>
        <end position="349"/>
    </location>
</feature>
<evidence type="ECO:0000256" key="12">
    <source>
        <dbReference type="SAM" id="MobiDB-lite"/>
    </source>
</evidence>
<feature type="domain" description="C2H2-type" evidence="13">
    <location>
        <begin position="406"/>
        <end position="433"/>
    </location>
</feature>
<proteinExistence type="inferred from homology"/>
<dbReference type="GO" id="GO:0008270">
    <property type="term" value="F:zinc ion binding"/>
    <property type="evidence" value="ECO:0007669"/>
    <property type="project" value="UniProtKB-KW"/>
</dbReference>
<dbReference type="InterPro" id="IPR013087">
    <property type="entry name" value="Znf_C2H2_type"/>
</dbReference>
<dbReference type="PROSITE" id="PS00028">
    <property type="entry name" value="ZINC_FINGER_C2H2_1"/>
    <property type="match status" value="11"/>
</dbReference>
<dbReference type="FunFam" id="3.30.160.60:FF:001249">
    <property type="entry name" value="CTCF"/>
    <property type="match status" value="1"/>
</dbReference>
<protein>
    <recommendedName>
        <fullName evidence="13">C2H2-type domain-containing protein</fullName>
    </recommendedName>
</protein>
<dbReference type="Pfam" id="PF00096">
    <property type="entry name" value="zf-C2H2"/>
    <property type="match status" value="8"/>
</dbReference>
<evidence type="ECO:0000256" key="2">
    <source>
        <dbReference type="ARBA" id="ARBA00006991"/>
    </source>
</evidence>
<feature type="region of interest" description="Disordered" evidence="12">
    <location>
        <begin position="40"/>
        <end position="67"/>
    </location>
</feature>
<keyword evidence="10" id="KW-0539">Nucleus</keyword>
<dbReference type="FunFam" id="3.30.160.60:FF:000562">
    <property type="entry name" value="Zinc finger protein 786"/>
    <property type="match status" value="1"/>
</dbReference>
<dbReference type="FunFam" id="3.30.160.60:FF:002343">
    <property type="entry name" value="Zinc finger protein 33A"/>
    <property type="match status" value="1"/>
</dbReference>
<comment type="caution">
    <text evidence="14">The sequence shown here is derived from an EMBL/GenBank/DDBJ whole genome shotgun (WGS) entry which is preliminary data.</text>
</comment>
<dbReference type="SUPFAM" id="SSF57667">
    <property type="entry name" value="beta-beta-alpha zinc fingers"/>
    <property type="match status" value="6"/>
</dbReference>
<comment type="similarity">
    <text evidence="2">Belongs to the krueppel C2H2-type zinc-finger protein family.</text>
</comment>
<dbReference type="GO" id="GO:0000981">
    <property type="term" value="F:DNA-binding transcription factor activity, RNA polymerase II-specific"/>
    <property type="evidence" value="ECO:0007669"/>
    <property type="project" value="TreeGrafter"/>
</dbReference>
<feature type="domain" description="C2H2-type" evidence="13">
    <location>
        <begin position="294"/>
        <end position="321"/>
    </location>
</feature>
<keyword evidence="4" id="KW-0677">Repeat</keyword>
<dbReference type="GO" id="GO:0000978">
    <property type="term" value="F:RNA polymerase II cis-regulatory region sequence-specific DNA binding"/>
    <property type="evidence" value="ECO:0007669"/>
    <property type="project" value="TreeGrafter"/>
</dbReference>
<dbReference type="FunFam" id="3.30.160.60:FF:000912">
    <property type="entry name" value="Zinc finger protein 660"/>
    <property type="match status" value="1"/>
</dbReference>
<keyword evidence="5 11" id="KW-0863">Zinc-finger</keyword>
<feature type="domain" description="C2H2-type" evidence="13">
    <location>
        <begin position="490"/>
        <end position="517"/>
    </location>
</feature>
<feature type="domain" description="C2H2-type" evidence="13">
    <location>
        <begin position="462"/>
        <end position="489"/>
    </location>
</feature>
<evidence type="ECO:0000256" key="8">
    <source>
        <dbReference type="ARBA" id="ARBA00023125"/>
    </source>
</evidence>
<feature type="domain" description="C2H2-type" evidence="13">
    <location>
        <begin position="518"/>
        <end position="542"/>
    </location>
</feature>
<feature type="domain" description="C2H2-type" evidence="13">
    <location>
        <begin position="350"/>
        <end position="377"/>
    </location>
</feature>
<evidence type="ECO:0000256" key="11">
    <source>
        <dbReference type="PROSITE-ProRule" id="PRU00042"/>
    </source>
</evidence>
<organism evidence="14 15">
    <name type="scientific">Crenichthys baileyi</name>
    <name type="common">White River springfish</name>
    <dbReference type="NCBI Taxonomy" id="28760"/>
    <lineage>
        <taxon>Eukaryota</taxon>
        <taxon>Metazoa</taxon>
        <taxon>Chordata</taxon>
        <taxon>Craniata</taxon>
        <taxon>Vertebrata</taxon>
        <taxon>Euteleostomi</taxon>
        <taxon>Actinopterygii</taxon>
        <taxon>Neopterygii</taxon>
        <taxon>Teleostei</taxon>
        <taxon>Neoteleostei</taxon>
        <taxon>Acanthomorphata</taxon>
        <taxon>Ovalentaria</taxon>
        <taxon>Atherinomorphae</taxon>
        <taxon>Cyprinodontiformes</taxon>
        <taxon>Goodeidae</taxon>
        <taxon>Crenichthys</taxon>
    </lineage>
</organism>
<dbReference type="GO" id="GO:0000122">
    <property type="term" value="P:negative regulation of transcription by RNA polymerase II"/>
    <property type="evidence" value="ECO:0007669"/>
    <property type="project" value="UniProtKB-ARBA"/>
</dbReference>
<evidence type="ECO:0000256" key="5">
    <source>
        <dbReference type="ARBA" id="ARBA00022771"/>
    </source>
</evidence>
<dbReference type="FunFam" id="3.30.160.60:FF:003017">
    <property type="entry name" value="Si:cabz01054396.2"/>
    <property type="match status" value="1"/>
</dbReference>
<dbReference type="PROSITE" id="PS50157">
    <property type="entry name" value="ZINC_FINGER_C2H2_2"/>
    <property type="match status" value="11"/>
</dbReference>
<gene>
    <name evidence="14" type="ORF">CRENBAI_003287</name>
</gene>
<comment type="subcellular location">
    <subcellularLocation>
        <location evidence="1">Nucleus</location>
    </subcellularLocation>
</comment>
<feature type="region of interest" description="Disordered" evidence="12">
    <location>
        <begin position="166"/>
        <end position="189"/>
    </location>
</feature>
<sequence>MKEIDYIHQNSSESLLFEDKVQMKQLGALQDVGRNRTTDDEQLLMIKEERPFEWSSSEDEQDPEHFHMKEEHEELWINQDGEQIYGEEDLTSFPLNVIVKSEDEEEEEYRSSHLYHRQTEHNSETEPLSCSSVQFIKTEPEDENCSGPESTRKPGLNNYLQIKTAGKASDSSETEVSDNDDHWQEPLPDCGGEIRRKGLNEGRAADLGDTAKALYSCFECDKQYFYKQSLHRHMKCHSSSSGKTNRCVGQENSDSDPAVAKKEKVFICDVCGHGFNQRTNLTTHKRVHTGEKPFRCEDCGKRFNQRGNLRNHKRIHTGERPFICDFCGERFRNQGILQAHMRVHTGEKPFVCAVCGRKFSRKTHFETHMRVHTGERPFSCGICGKDFRHKLHYQEHIRVHTGELPFPCEVCGKKFRLQCNLKRHLRVHTGEKPFGCDECGKTFSCKSHLKRHTKVHTGVRPFSCEICGDTFAEPGAVKSHILVHTGEKPFECDVCGKTFRQKSTLTRHKVVHTGEKPFCCALCGARFTQQCNLKTHMRLHTR</sequence>
<dbReference type="GO" id="GO:0045595">
    <property type="term" value="P:regulation of cell differentiation"/>
    <property type="evidence" value="ECO:0007669"/>
    <property type="project" value="UniProtKB-ARBA"/>
</dbReference>
<dbReference type="AlphaFoldDB" id="A0AAV9S2J8"/>
<evidence type="ECO:0000256" key="6">
    <source>
        <dbReference type="ARBA" id="ARBA00022833"/>
    </source>
</evidence>
<accession>A0AAV9S2J8</accession>